<protein>
    <recommendedName>
        <fullName evidence="4">Secreted protein</fullName>
    </recommendedName>
</protein>
<proteinExistence type="predicted"/>
<gene>
    <name evidence="2" type="ORF">FF041_37485</name>
</gene>
<dbReference type="OrthoDB" id="3479263at2"/>
<name>A0A646KTG0_STRJU</name>
<organism evidence="2 3">
    <name type="scientific">Streptomyces jumonjinensis</name>
    <dbReference type="NCBI Taxonomy" id="1945"/>
    <lineage>
        <taxon>Bacteria</taxon>
        <taxon>Bacillati</taxon>
        <taxon>Actinomycetota</taxon>
        <taxon>Actinomycetes</taxon>
        <taxon>Kitasatosporales</taxon>
        <taxon>Streptomycetaceae</taxon>
        <taxon>Streptomyces</taxon>
    </lineage>
</organism>
<dbReference type="AlphaFoldDB" id="A0A646KTG0"/>
<dbReference type="Proteomes" id="UP000419138">
    <property type="component" value="Unassembled WGS sequence"/>
</dbReference>
<evidence type="ECO:0000256" key="1">
    <source>
        <dbReference type="SAM" id="SignalP"/>
    </source>
</evidence>
<feature type="signal peptide" evidence="1">
    <location>
        <begin position="1"/>
        <end position="27"/>
    </location>
</feature>
<evidence type="ECO:0008006" key="4">
    <source>
        <dbReference type="Google" id="ProtNLM"/>
    </source>
</evidence>
<evidence type="ECO:0000313" key="3">
    <source>
        <dbReference type="Proteomes" id="UP000419138"/>
    </source>
</evidence>
<keyword evidence="3" id="KW-1185">Reference proteome</keyword>
<evidence type="ECO:0000313" key="2">
    <source>
        <dbReference type="EMBL" id="MQT05584.1"/>
    </source>
</evidence>
<reference evidence="2 3" key="1">
    <citation type="submission" date="2019-05" db="EMBL/GenBank/DDBJ databases">
        <title>Comparative genomics and metabolomics analyses of clavulanic acid producing Streptomyces species provides insight into specialized metabolism and evolution of beta-lactam biosynthetic gene clusters.</title>
        <authorList>
            <person name="Moore M.A."/>
            <person name="Cruz-Morales P."/>
            <person name="Barona Gomez F."/>
            <person name="Kapil T."/>
        </authorList>
    </citation>
    <scope>NUCLEOTIDE SEQUENCE [LARGE SCALE GENOMIC DNA]</scope>
    <source>
        <strain evidence="2 3">NRRL 5741</strain>
    </source>
</reference>
<dbReference type="EMBL" id="VCLA01000204">
    <property type="protein sequence ID" value="MQT05584.1"/>
    <property type="molecule type" value="Genomic_DNA"/>
</dbReference>
<accession>A0A646KTG0</accession>
<feature type="chain" id="PRO_5024895048" description="Secreted protein" evidence="1">
    <location>
        <begin position="28"/>
        <end position="143"/>
    </location>
</feature>
<keyword evidence="1" id="KW-0732">Signal</keyword>
<dbReference type="RefSeq" id="WP_153527157.1">
    <property type="nucleotide sequence ID" value="NZ_JBEPDZ010000020.1"/>
</dbReference>
<sequence>MRRLLRRAATPLAVCAMVLGTAVPATAAPTAVPDCWLRPAETHRDWTGMNFTGDMWCEVTQGWVRIQSRSTSPVVGWAEYSPRWFVCWKEGSDYLGSNLWYYTQGDRVVASPTVKAWGYMPAVVVKTPQHPMPGLAQCPWSSS</sequence>
<comment type="caution">
    <text evidence="2">The sequence shown here is derived from an EMBL/GenBank/DDBJ whole genome shotgun (WGS) entry which is preliminary data.</text>
</comment>